<gene>
    <name evidence="2" type="ORF">ACFQ5N_05495</name>
</gene>
<dbReference type="RefSeq" id="WP_386808440.1">
    <property type="nucleotide sequence ID" value="NZ_JBHTMV010000003.1"/>
</dbReference>
<keyword evidence="3" id="KW-1185">Reference proteome</keyword>
<protein>
    <submittedName>
        <fullName evidence="2">SPOR domain-containing protein</fullName>
    </submittedName>
</protein>
<organism evidence="2 3">
    <name type="scientific">Lutibacter holmesii</name>
    <dbReference type="NCBI Taxonomy" id="1137985"/>
    <lineage>
        <taxon>Bacteria</taxon>
        <taxon>Pseudomonadati</taxon>
        <taxon>Bacteroidota</taxon>
        <taxon>Flavobacteriia</taxon>
        <taxon>Flavobacteriales</taxon>
        <taxon>Flavobacteriaceae</taxon>
        <taxon>Lutibacter</taxon>
    </lineage>
</organism>
<accession>A0ABW3WM37</accession>
<dbReference type="Proteomes" id="UP001597241">
    <property type="component" value="Unassembled WGS sequence"/>
</dbReference>
<dbReference type="EMBL" id="JBHTMV010000003">
    <property type="protein sequence ID" value="MFD1293284.1"/>
    <property type="molecule type" value="Genomic_DNA"/>
</dbReference>
<feature type="signal peptide" evidence="1">
    <location>
        <begin position="1"/>
        <end position="25"/>
    </location>
</feature>
<name>A0ABW3WM37_9FLAO</name>
<comment type="caution">
    <text evidence="2">The sequence shown here is derived from an EMBL/GenBank/DDBJ whole genome shotgun (WGS) entry which is preliminary data.</text>
</comment>
<sequence>MKKTNLNILFTSVLTLFLCITNVFSQSESEKISDLISQKKTYNKENKNTIVYKIQLYNGNETEAYKIKQNFSLTFPEFTPEVVYDKPEWKTQVGKFKTRLDADRVALIIKEKFLGAIVLEDKI</sequence>
<feature type="chain" id="PRO_5045221897" evidence="1">
    <location>
        <begin position="26"/>
        <end position="123"/>
    </location>
</feature>
<evidence type="ECO:0000313" key="2">
    <source>
        <dbReference type="EMBL" id="MFD1293284.1"/>
    </source>
</evidence>
<reference evidence="3" key="1">
    <citation type="journal article" date="2019" name="Int. J. Syst. Evol. Microbiol.">
        <title>The Global Catalogue of Microorganisms (GCM) 10K type strain sequencing project: providing services to taxonomists for standard genome sequencing and annotation.</title>
        <authorList>
            <consortium name="The Broad Institute Genomics Platform"/>
            <consortium name="The Broad Institute Genome Sequencing Center for Infectious Disease"/>
            <person name="Wu L."/>
            <person name="Ma J."/>
        </authorList>
    </citation>
    <scope>NUCLEOTIDE SEQUENCE [LARGE SCALE GENOMIC DNA]</scope>
    <source>
        <strain evidence="3">CCUG 62221</strain>
    </source>
</reference>
<proteinExistence type="predicted"/>
<keyword evidence="1" id="KW-0732">Signal</keyword>
<evidence type="ECO:0000313" key="3">
    <source>
        <dbReference type="Proteomes" id="UP001597241"/>
    </source>
</evidence>
<evidence type="ECO:0000256" key="1">
    <source>
        <dbReference type="SAM" id="SignalP"/>
    </source>
</evidence>